<dbReference type="SUPFAM" id="SSF48452">
    <property type="entry name" value="TPR-like"/>
    <property type="match status" value="1"/>
</dbReference>
<dbReference type="PROSITE" id="PS51257">
    <property type="entry name" value="PROKAR_LIPOPROTEIN"/>
    <property type="match status" value="1"/>
</dbReference>
<sequence>MKYPNNYRYALLIIFLFSLAGFSCEKALEEKTYDRYSSSTFFLNAEDVKAAVTGMYAGMLNAGFYGGGWGAANEGWNAQSSFTTDELVCSWGWDGWRKFNQLNFSEDFSQLLNHYNGLMPVISEIAIDIDKIQSVQMDETLKNRYIAELKALRAHYSWILYNYYGPVPIRLDAKEAANPTAPSIPRPDAAWMVTQIEKDYKEGLEGLPKASEQAASDYGRFTKDICLMGLMKLYLHEKNWTAVISTGRQLQTYGHNLQKNYKDIFTFANKGNNQEIILAIPCRFDASVNNNLWLAMCMPGNYVDPEGLTITQWGGYKMPWKAYDKFDQNDKRLSVLLAKWPTSGGATFDARANNYIGAIPMKYGPDPGAISEAQGTDIVVWRYADVLLMMAEAINETQGPVQEAYDLVNAVRTRAGVVTYLPGQFTKDAFRKKLMDERFFELWCEGSRREDMIRWGTFIQHAKDEGSIFAKPEFVLYPLPRKVIDESKGVIKQNNGY</sequence>
<evidence type="ECO:0000256" key="4">
    <source>
        <dbReference type="ARBA" id="ARBA00023136"/>
    </source>
</evidence>
<protein>
    <submittedName>
        <fullName evidence="8">Starch-binding associating with outer membrane</fullName>
    </submittedName>
</protein>
<evidence type="ECO:0000256" key="2">
    <source>
        <dbReference type="ARBA" id="ARBA00006275"/>
    </source>
</evidence>
<dbReference type="STRING" id="393003.SAMN05660461_0269"/>
<evidence type="ECO:0000256" key="1">
    <source>
        <dbReference type="ARBA" id="ARBA00004442"/>
    </source>
</evidence>
<dbReference type="InterPro" id="IPR012944">
    <property type="entry name" value="SusD_RagB_dom"/>
</dbReference>
<dbReference type="InterPro" id="IPR011990">
    <property type="entry name" value="TPR-like_helical_dom_sf"/>
</dbReference>
<dbReference type="GO" id="GO:0009279">
    <property type="term" value="C:cell outer membrane"/>
    <property type="evidence" value="ECO:0007669"/>
    <property type="project" value="UniProtKB-SubCell"/>
</dbReference>
<proteinExistence type="inferred from homology"/>
<keyword evidence="9" id="KW-1185">Reference proteome</keyword>
<name>A0A1T5N563_9BACT</name>
<dbReference type="EMBL" id="FUZZ01000001">
    <property type="protein sequence ID" value="SKC95178.1"/>
    <property type="molecule type" value="Genomic_DNA"/>
</dbReference>
<evidence type="ECO:0000259" key="7">
    <source>
        <dbReference type="Pfam" id="PF14322"/>
    </source>
</evidence>
<dbReference type="Gene3D" id="1.25.40.390">
    <property type="match status" value="1"/>
</dbReference>
<evidence type="ECO:0000256" key="3">
    <source>
        <dbReference type="ARBA" id="ARBA00022729"/>
    </source>
</evidence>
<evidence type="ECO:0000259" key="6">
    <source>
        <dbReference type="Pfam" id="PF07980"/>
    </source>
</evidence>
<comment type="similarity">
    <text evidence="2">Belongs to the SusD family.</text>
</comment>
<dbReference type="RefSeq" id="WP_143313462.1">
    <property type="nucleotide sequence ID" value="NZ_FUZZ01000001.1"/>
</dbReference>
<dbReference type="AlphaFoldDB" id="A0A1T5N563"/>
<feature type="domain" description="SusD-like N-terminal" evidence="7">
    <location>
        <begin position="79"/>
        <end position="235"/>
    </location>
</feature>
<dbReference type="InterPro" id="IPR033985">
    <property type="entry name" value="SusD-like_N"/>
</dbReference>
<evidence type="ECO:0000313" key="8">
    <source>
        <dbReference type="EMBL" id="SKC95178.1"/>
    </source>
</evidence>
<accession>A0A1T5N563</accession>
<gene>
    <name evidence="8" type="ORF">SAMN05660461_0269</name>
</gene>
<organism evidence="8 9">
    <name type="scientific">Chitinophaga ginsengisegetis</name>
    <dbReference type="NCBI Taxonomy" id="393003"/>
    <lineage>
        <taxon>Bacteria</taxon>
        <taxon>Pseudomonadati</taxon>
        <taxon>Bacteroidota</taxon>
        <taxon>Chitinophagia</taxon>
        <taxon>Chitinophagales</taxon>
        <taxon>Chitinophagaceae</taxon>
        <taxon>Chitinophaga</taxon>
    </lineage>
</organism>
<feature type="domain" description="RagB/SusD" evidence="6">
    <location>
        <begin position="371"/>
        <end position="463"/>
    </location>
</feature>
<evidence type="ECO:0000313" key="9">
    <source>
        <dbReference type="Proteomes" id="UP000190166"/>
    </source>
</evidence>
<keyword evidence="4" id="KW-0472">Membrane</keyword>
<evidence type="ECO:0000256" key="5">
    <source>
        <dbReference type="ARBA" id="ARBA00023237"/>
    </source>
</evidence>
<keyword evidence="3" id="KW-0732">Signal</keyword>
<comment type="subcellular location">
    <subcellularLocation>
        <location evidence="1">Cell outer membrane</location>
    </subcellularLocation>
</comment>
<dbReference type="Proteomes" id="UP000190166">
    <property type="component" value="Unassembled WGS sequence"/>
</dbReference>
<dbReference type="Pfam" id="PF07980">
    <property type="entry name" value="SusD_RagB"/>
    <property type="match status" value="1"/>
</dbReference>
<reference evidence="9" key="1">
    <citation type="submission" date="2017-02" db="EMBL/GenBank/DDBJ databases">
        <authorList>
            <person name="Varghese N."/>
            <person name="Submissions S."/>
        </authorList>
    </citation>
    <scope>NUCLEOTIDE SEQUENCE [LARGE SCALE GENOMIC DNA]</scope>
    <source>
        <strain evidence="9">DSM 18108</strain>
    </source>
</reference>
<keyword evidence="5" id="KW-0998">Cell outer membrane</keyword>
<dbReference type="Pfam" id="PF14322">
    <property type="entry name" value="SusD-like_3"/>
    <property type="match status" value="1"/>
</dbReference>